<comment type="catalytic activity">
    <reaction evidence="1">
        <text>coproporphyrinogen III + 3 O2 = coproporphyrin III + 3 H2O2</text>
        <dbReference type="Rhea" id="RHEA:43436"/>
        <dbReference type="ChEBI" id="CHEBI:15379"/>
        <dbReference type="ChEBI" id="CHEBI:16240"/>
        <dbReference type="ChEBI" id="CHEBI:57309"/>
        <dbReference type="ChEBI" id="CHEBI:131725"/>
        <dbReference type="EC" id="1.3.3.15"/>
    </reaction>
    <physiologicalReaction direction="left-to-right" evidence="1">
        <dbReference type="Rhea" id="RHEA:43437"/>
    </physiologicalReaction>
</comment>
<dbReference type="UniPathway" id="UPA00252"/>
<dbReference type="NCBIfam" id="TIGR00562">
    <property type="entry name" value="proto_IX_ox"/>
    <property type="match status" value="1"/>
</dbReference>
<evidence type="ECO:0000256" key="5">
    <source>
        <dbReference type="ARBA" id="ARBA00012402"/>
    </source>
</evidence>
<comment type="pathway">
    <text evidence="3 11">Porphyrin-containing compound metabolism; protoheme biosynthesis.</text>
</comment>
<evidence type="ECO:0000256" key="8">
    <source>
        <dbReference type="ARBA" id="ARBA00022827"/>
    </source>
</evidence>
<evidence type="ECO:0000256" key="7">
    <source>
        <dbReference type="ARBA" id="ARBA00022630"/>
    </source>
</evidence>
<dbReference type="NCBIfam" id="NF008845">
    <property type="entry name" value="PRK11883.1-5"/>
    <property type="match status" value="1"/>
</dbReference>
<evidence type="ECO:0000313" key="14">
    <source>
        <dbReference type="EMBL" id="OEH92405.1"/>
    </source>
</evidence>
<dbReference type="EC" id="1.3.3.15" evidence="5 11"/>
<evidence type="ECO:0000313" key="15">
    <source>
        <dbReference type="Proteomes" id="UP000095209"/>
    </source>
</evidence>
<dbReference type="STRING" id="1305675.BFG57_15970"/>
<dbReference type="InterPro" id="IPR050464">
    <property type="entry name" value="Zeta_carotene_desat/Oxidored"/>
</dbReference>
<evidence type="ECO:0000256" key="10">
    <source>
        <dbReference type="ARBA" id="ARBA00023133"/>
    </source>
</evidence>
<feature type="domain" description="Amine oxidase" evidence="13">
    <location>
        <begin position="15"/>
        <end position="466"/>
    </location>
</feature>
<keyword evidence="12" id="KW-1133">Transmembrane helix</keyword>
<comment type="similarity">
    <text evidence="4 11">Belongs to the protoporphyrinogen/coproporphyrinogen oxidase family. Coproporphyrinogen III oxidase subfamily.</text>
</comment>
<comment type="caution">
    <text evidence="14">The sequence shown here is derived from an EMBL/GenBank/DDBJ whole genome shotgun (WGS) entry which is preliminary data.</text>
</comment>
<dbReference type="PANTHER" id="PTHR42923:SF3">
    <property type="entry name" value="PROTOPORPHYRINOGEN OXIDASE"/>
    <property type="match status" value="1"/>
</dbReference>
<dbReference type="EMBL" id="MJEH01000029">
    <property type="protein sequence ID" value="OEH92405.1"/>
    <property type="molecule type" value="Genomic_DNA"/>
</dbReference>
<keyword evidence="7 11" id="KW-0285">Flavoprotein</keyword>
<keyword evidence="12" id="KW-0472">Membrane</keyword>
<dbReference type="Proteomes" id="UP000095209">
    <property type="component" value="Unassembled WGS sequence"/>
</dbReference>
<proteinExistence type="inferred from homology"/>
<evidence type="ECO:0000256" key="9">
    <source>
        <dbReference type="ARBA" id="ARBA00023002"/>
    </source>
</evidence>
<name>A0A1E5LE88_9BACI</name>
<evidence type="ECO:0000256" key="2">
    <source>
        <dbReference type="ARBA" id="ARBA00001974"/>
    </source>
</evidence>
<dbReference type="OrthoDB" id="9805195at2"/>
<dbReference type="Gene3D" id="1.10.3110.10">
    <property type="entry name" value="protoporphyrinogen ix oxidase, domain 3"/>
    <property type="match status" value="1"/>
</dbReference>
<keyword evidence="10 11" id="KW-0350">Heme biosynthesis</keyword>
<protein>
    <recommendedName>
        <fullName evidence="6 11">Coproporphyrinogen III oxidase</fullName>
        <ecNumber evidence="5 11">1.3.3.15</ecNumber>
    </recommendedName>
</protein>
<dbReference type="RefSeq" id="WP_069717554.1">
    <property type="nucleotide sequence ID" value="NZ_MJEH01000029.1"/>
</dbReference>
<dbReference type="Gene3D" id="3.50.50.60">
    <property type="entry name" value="FAD/NAD(P)-binding domain"/>
    <property type="match status" value="1"/>
</dbReference>
<dbReference type="SUPFAM" id="SSF51905">
    <property type="entry name" value="FAD/NAD(P)-binding domain"/>
    <property type="match status" value="1"/>
</dbReference>
<gene>
    <name evidence="14" type="ORF">BFG57_15970</name>
</gene>
<accession>A0A1E5LE88</accession>
<reference evidence="14 15" key="1">
    <citation type="submission" date="2016-08" db="EMBL/GenBank/DDBJ databases">
        <title>Genome of Bacillus solimangrovi GH2-4.</title>
        <authorList>
            <person name="Lim S."/>
            <person name="Kim B.-C."/>
        </authorList>
    </citation>
    <scope>NUCLEOTIDE SEQUENCE [LARGE SCALE GENOMIC DNA]</scope>
    <source>
        <strain evidence="14 15">GH2-4</strain>
    </source>
</reference>
<dbReference type="Pfam" id="PF01593">
    <property type="entry name" value="Amino_oxidase"/>
    <property type="match status" value="1"/>
</dbReference>
<dbReference type="AlphaFoldDB" id="A0A1E5LE88"/>
<feature type="transmembrane region" description="Helical" evidence="12">
    <location>
        <begin position="7"/>
        <end position="24"/>
    </location>
</feature>
<evidence type="ECO:0000259" key="13">
    <source>
        <dbReference type="Pfam" id="PF01593"/>
    </source>
</evidence>
<keyword evidence="12" id="KW-0812">Transmembrane</keyword>
<dbReference type="InterPro" id="IPR036188">
    <property type="entry name" value="FAD/NAD-bd_sf"/>
</dbReference>
<dbReference type="PANTHER" id="PTHR42923">
    <property type="entry name" value="PROTOPORPHYRINOGEN OXIDASE"/>
    <property type="match status" value="1"/>
</dbReference>
<dbReference type="InterPro" id="IPR004572">
    <property type="entry name" value="Protoporphyrinogen_oxidase"/>
</dbReference>
<dbReference type="GO" id="GO:0004729">
    <property type="term" value="F:oxygen-dependent protoporphyrinogen oxidase activity"/>
    <property type="evidence" value="ECO:0007669"/>
    <property type="project" value="UniProtKB-UniRule"/>
</dbReference>
<comment type="cofactor">
    <cofactor evidence="2 11">
        <name>FAD</name>
        <dbReference type="ChEBI" id="CHEBI:57692"/>
    </cofactor>
</comment>
<dbReference type="GO" id="GO:0006783">
    <property type="term" value="P:heme biosynthetic process"/>
    <property type="evidence" value="ECO:0007669"/>
    <property type="project" value="UniProtKB-UniRule"/>
</dbReference>
<dbReference type="InterPro" id="IPR002937">
    <property type="entry name" value="Amino_oxidase"/>
</dbReference>
<dbReference type="GO" id="GO:0005737">
    <property type="term" value="C:cytoplasm"/>
    <property type="evidence" value="ECO:0007669"/>
    <property type="project" value="UniProtKB-SubCell"/>
</dbReference>
<evidence type="ECO:0000256" key="11">
    <source>
        <dbReference type="RuleBase" id="RU364052"/>
    </source>
</evidence>
<keyword evidence="11" id="KW-0963">Cytoplasm</keyword>
<keyword evidence="8 11" id="KW-0274">FAD</keyword>
<comment type="subcellular location">
    <subcellularLocation>
        <location evidence="11">Cytoplasm</location>
    </subcellularLocation>
</comment>
<comment type="function">
    <text evidence="11">Involved in coproporphyrin-dependent heme b biosynthesis. Catalyzes the oxidation of coproporphyrinogen III to coproporphyrin III.</text>
</comment>
<organism evidence="14 15">
    <name type="scientific">Bacillus solimangrovi</name>
    <dbReference type="NCBI Taxonomy" id="1305675"/>
    <lineage>
        <taxon>Bacteria</taxon>
        <taxon>Bacillati</taxon>
        <taxon>Bacillota</taxon>
        <taxon>Bacilli</taxon>
        <taxon>Bacillales</taxon>
        <taxon>Bacillaceae</taxon>
        <taxon>Bacillus</taxon>
    </lineage>
</organism>
<evidence type="ECO:0000256" key="4">
    <source>
        <dbReference type="ARBA" id="ARBA00008310"/>
    </source>
</evidence>
<keyword evidence="9 11" id="KW-0560">Oxidoreductase</keyword>
<evidence type="ECO:0000256" key="6">
    <source>
        <dbReference type="ARBA" id="ARBA00019046"/>
    </source>
</evidence>
<dbReference type="Gene3D" id="3.90.660.20">
    <property type="entry name" value="Protoporphyrinogen oxidase, mitochondrial, domain 2"/>
    <property type="match status" value="1"/>
</dbReference>
<keyword evidence="15" id="KW-1185">Reference proteome</keyword>
<sequence length="475" mass="52957">MSENKRKIVIIGGGITGLTVAYYLQKEIHKQQLAIECTLLEASTRLGGKVQTYTENGFVVERGPDSFLARKQSASRLVNEVGMSDALISNRTGKSYVLVKDRLHLMPGGSIMGIPTKMTPFAFSGLFSPLGKLRAGADFILPRSKETSDQSLGHFFRRRLGNEVVDHLIEPLLSGIYAGDIDELSLQATFPQFQQVEEKYRSLILGMKRGIPKPVSSQKMQVGDKGMFLTVSTGLESLVHEVEKHLDQGTVQLQTSVEKIHKNDSHYTLMLNNGDELTADAVIVTTPHRQTAKMFSKYQFFESFKQMPSTSVATVAMAFPESAIKKDIDGTGFVVSRKSEYTITACTWTHKKWSHTTPPGKVLIRCYVGRAGDESIVQRSDEDIKKVVLKDLNKILSLTDEPEFTVITRWQNAMPQYTVGHKQRLKEVHENIERNLPGVFLSGASYEGLGLPDCIDQGEQSVRKVLKFINKKVEA</sequence>
<evidence type="ECO:0000256" key="12">
    <source>
        <dbReference type="SAM" id="Phobius"/>
    </source>
</evidence>
<dbReference type="SUPFAM" id="SSF54373">
    <property type="entry name" value="FAD-linked reductases, C-terminal domain"/>
    <property type="match status" value="1"/>
</dbReference>
<evidence type="ECO:0000256" key="3">
    <source>
        <dbReference type="ARBA" id="ARBA00004744"/>
    </source>
</evidence>
<evidence type="ECO:0000256" key="1">
    <source>
        <dbReference type="ARBA" id="ARBA00001755"/>
    </source>
</evidence>